<evidence type="ECO:0000313" key="3">
    <source>
        <dbReference type="Proteomes" id="UP000749559"/>
    </source>
</evidence>
<keyword evidence="3" id="KW-1185">Reference proteome</keyword>
<dbReference type="EMBL" id="CAIIXF020000002">
    <property type="protein sequence ID" value="CAH1777307.1"/>
    <property type="molecule type" value="Genomic_DNA"/>
</dbReference>
<dbReference type="AlphaFoldDB" id="A0A8S4N8E8"/>
<name>A0A8S4N8E8_OWEFU</name>
<organism evidence="2 3">
    <name type="scientific">Owenia fusiformis</name>
    <name type="common">Polychaete worm</name>
    <dbReference type="NCBI Taxonomy" id="6347"/>
    <lineage>
        <taxon>Eukaryota</taxon>
        <taxon>Metazoa</taxon>
        <taxon>Spiralia</taxon>
        <taxon>Lophotrochozoa</taxon>
        <taxon>Annelida</taxon>
        <taxon>Polychaeta</taxon>
        <taxon>Sedentaria</taxon>
        <taxon>Canalipalpata</taxon>
        <taxon>Sabellida</taxon>
        <taxon>Oweniida</taxon>
        <taxon>Oweniidae</taxon>
        <taxon>Owenia</taxon>
    </lineage>
</organism>
<dbReference type="InterPro" id="IPR015915">
    <property type="entry name" value="Kelch-typ_b-propeller"/>
</dbReference>
<comment type="caution">
    <text evidence="2">The sequence shown here is derived from an EMBL/GenBank/DDBJ whole genome shotgun (WGS) entry which is preliminary data.</text>
</comment>
<feature type="region of interest" description="Disordered" evidence="1">
    <location>
        <begin position="1"/>
        <end position="21"/>
    </location>
</feature>
<proteinExistence type="predicted"/>
<dbReference type="Proteomes" id="UP000749559">
    <property type="component" value="Unassembled WGS sequence"/>
</dbReference>
<dbReference type="SUPFAM" id="SSF117281">
    <property type="entry name" value="Kelch motif"/>
    <property type="match status" value="1"/>
</dbReference>
<reference evidence="2" key="1">
    <citation type="submission" date="2022-03" db="EMBL/GenBank/DDBJ databases">
        <authorList>
            <person name="Martin C."/>
        </authorList>
    </citation>
    <scope>NUCLEOTIDE SEQUENCE</scope>
</reference>
<evidence type="ECO:0000313" key="2">
    <source>
        <dbReference type="EMBL" id="CAH1777307.1"/>
    </source>
</evidence>
<dbReference type="Gene3D" id="2.120.10.80">
    <property type="entry name" value="Kelch-type beta propeller"/>
    <property type="match status" value="1"/>
</dbReference>
<gene>
    <name evidence="2" type="ORF">OFUS_LOCUS4364</name>
</gene>
<evidence type="ECO:0000256" key="1">
    <source>
        <dbReference type="SAM" id="MobiDB-lite"/>
    </source>
</evidence>
<sequence>MGCGSSSSFDLAPHEGQGHGRSKLKLPKLLIIGGLENAEPTGRIDIYSLKGMEFERSLELPKTCYNDKDVALAVTSVVQHPGRTVLFLTGKMPKQQDLIMVNSSPFWMIDLTMSTQNATKLADVPLESSEFSCYAKVDGKEYIYCVGDYQFTRYDIINDSWCTLLPIELDGVVKCRGLYVADGYIYAIFEDTIMEYNTLDGLHGHWSSVMDKGSKRDGKTAVADHKFYTTCINEKAVYVFNPDTRHTDLYAKIDPNDLNQKCGVVGFGKSLYFTGCGSEKSRNSILEFDLKNKTLSLVGNIKQKNENHLAIICKLPES</sequence>
<accession>A0A8S4N8E8</accession>
<protein>
    <submittedName>
        <fullName evidence="2">Uncharacterized protein</fullName>
    </submittedName>
</protein>